<evidence type="ECO:0000259" key="1">
    <source>
        <dbReference type="SMART" id="SM00530"/>
    </source>
</evidence>
<accession>A0ABU4FTI6</accession>
<dbReference type="Gene3D" id="3.30.450.180">
    <property type="match status" value="1"/>
</dbReference>
<dbReference type="SMART" id="SM00530">
    <property type="entry name" value="HTH_XRE"/>
    <property type="match status" value="1"/>
</dbReference>
<dbReference type="CDD" id="cd00093">
    <property type="entry name" value="HTH_XRE"/>
    <property type="match status" value="1"/>
</dbReference>
<dbReference type="InterPro" id="IPR041413">
    <property type="entry name" value="MLTR_LBD"/>
</dbReference>
<dbReference type="Pfam" id="PF13560">
    <property type="entry name" value="HTH_31"/>
    <property type="match status" value="1"/>
</dbReference>
<dbReference type="Proteomes" id="UP001187346">
    <property type="component" value="Unassembled WGS sequence"/>
</dbReference>
<keyword evidence="3" id="KW-1185">Reference proteome</keyword>
<dbReference type="InterPro" id="IPR010982">
    <property type="entry name" value="Lambda_DNA-bd_dom_sf"/>
</dbReference>
<dbReference type="Gene3D" id="1.10.260.40">
    <property type="entry name" value="lambda repressor-like DNA-binding domains"/>
    <property type="match status" value="1"/>
</dbReference>
<gene>
    <name evidence="2" type="ORF">R5A26_49270</name>
</gene>
<dbReference type="Pfam" id="PF17765">
    <property type="entry name" value="MLTR_LBD"/>
    <property type="match status" value="1"/>
</dbReference>
<comment type="caution">
    <text evidence="2">The sequence shown here is derived from an EMBL/GenBank/DDBJ whole genome shotgun (WGS) entry which is preliminary data.</text>
</comment>
<reference evidence="2 3" key="1">
    <citation type="submission" date="2023-10" db="EMBL/GenBank/DDBJ databases">
        <title>Characterization of rhizosphere-enriched actinobacteria from wheat plants lab-grown on chernevaya soil.</title>
        <authorList>
            <person name="Tikhonova E.N."/>
            <person name="Konopkin A."/>
            <person name="Kravchenko I.K."/>
        </authorList>
    </citation>
    <scope>NUCLEOTIDE SEQUENCE [LARGE SCALE GENOMIC DNA]</scope>
    <source>
        <strain evidence="2 3">RR29</strain>
    </source>
</reference>
<organism evidence="2 3">
    <name type="scientific">Streptomyces prunicolor</name>
    <dbReference type="NCBI Taxonomy" id="67348"/>
    <lineage>
        <taxon>Bacteria</taxon>
        <taxon>Bacillati</taxon>
        <taxon>Actinomycetota</taxon>
        <taxon>Actinomycetes</taxon>
        <taxon>Kitasatosporales</taxon>
        <taxon>Streptomycetaceae</taxon>
        <taxon>Streptomyces</taxon>
    </lineage>
</organism>
<dbReference type="InterPro" id="IPR001387">
    <property type="entry name" value="Cro/C1-type_HTH"/>
</dbReference>
<sequence length="283" mass="31487">MNRTQASWSAPDVRRRELGAFLRKCRSRIRPEEVGIPVQERRKNSGLRREEVAVISNVSLSWYAWLEQGKPINVSARVLDAIGSALRMNDCERLHLYYLAGVGPPSPVPESAIPDAARLIRAVAGWGASPAFVLDRYWNVVSANRQAKEVFGVEEADYNCLISFFTRSDVRRRYLQEEVLARGLVAELRGQMGRTPGDPEYASLVGRLSSESHDFAGLWDLHEVSDAVLERVVFDHPVLGDLVFDPAPLGTADGAGHRLILYTPAAASDTGDRISWMESRETV</sequence>
<feature type="domain" description="HTH cro/C1-type" evidence="1">
    <location>
        <begin position="37"/>
        <end position="93"/>
    </location>
</feature>
<dbReference type="SUPFAM" id="SSF47413">
    <property type="entry name" value="lambda repressor-like DNA-binding domains"/>
    <property type="match status" value="1"/>
</dbReference>
<dbReference type="PANTHER" id="PTHR35010:SF3">
    <property type="entry name" value="BLL4873 PROTEIN"/>
    <property type="match status" value="1"/>
</dbReference>
<dbReference type="EMBL" id="JAWMAJ010000400">
    <property type="protein sequence ID" value="MDV7223934.1"/>
    <property type="molecule type" value="Genomic_DNA"/>
</dbReference>
<protein>
    <submittedName>
        <fullName evidence="2">Helix-turn-helix transcriptional regulator</fullName>
    </submittedName>
</protein>
<proteinExistence type="predicted"/>
<name>A0ABU4FTI6_9ACTN</name>
<dbReference type="RefSeq" id="WP_266867588.1">
    <property type="nucleotide sequence ID" value="NZ_JAPEMW010000001.1"/>
</dbReference>
<evidence type="ECO:0000313" key="2">
    <source>
        <dbReference type="EMBL" id="MDV7223934.1"/>
    </source>
</evidence>
<evidence type="ECO:0000313" key="3">
    <source>
        <dbReference type="Proteomes" id="UP001187346"/>
    </source>
</evidence>
<dbReference type="PANTHER" id="PTHR35010">
    <property type="entry name" value="BLL4672 PROTEIN-RELATED"/>
    <property type="match status" value="1"/>
</dbReference>